<dbReference type="EMBL" id="AP012029">
    <property type="protein sequence ID" value="BAJ62183.1"/>
    <property type="molecule type" value="Genomic_DNA"/>
</dbReference>
<accession>E8MZ40</accession>
<dbReference type="SMART" id="SM00347">
    <property type="entry name" value="HTH_MARR"/>
    <property type="match status" value="1"/>
</dbReference>
<dbReference type="GO" id="GO:0003677">
    <property type="term" value="F:DNA binding"/>
    <property type="evidence" value="ECO:0007669"/>
    <property type="project" value="UniProtKB-KW"/>
</dbReference>
<reference evidence="5 6" key="1">
    <citation type="submission" date="2010-12" db="EMBL/GenBank/DDBJ databases">
        <title>Whole genome sequence of Anaerolinea thermophila UNI-1.</title>
        <authorList>
            <person name="Narita-Yamada S."/>
            <person name="Kishi E."/>
            <person name="Watanabe Y."/>
            <person name="Takasaki K."/>
            <person name="Ankai A."/>
            <person name="Oguchi A."/>
            <person name="Fukui S."/>
            <person name="Takahashi M."/>
            <person name="Yashiro I."/>
            <person name="Hosoyama A."/>
            <person name="Sekiguchi Y."/>
            <person name="Hanada S."/>
            <person name="Fujita N."/>
        </authorList>
    </citation>
    <scope>NUCLEOTIDE SEQUENCE [LARGE SCALE GENOMIC DNA]</scope>
    <source>
        <strain evidence="6">DSM 14523 / JCM 11388 / NBRC 100420 / UNI-1</strain>
    </source>
</reference>
<organism evidence="5 6">
    <name type="scientific">Anaerolinea thermophila (strain DSM 14523 / JCM 11388 / NBRC 100420 / UNI-1)</name>
    <dbReference type="NCBI Taxonomy" id="926569"/>
    <lineage>
        <taxon>Bacteria</taxon>
        <taxon>Bacillati</taxon>
        <taxon>Chloroflexota</taxon>
        <taxon>Anaerolineae</taxon>
        <taxon>Anaerolineales</taxon>
        <taxon>Anaerolineaceae</taxon>
        <taxon>Anaerolinea</taxon>
    </lineage>
</organism>
<feature type="domain" description="HTH marR-type" evidence="4">
    <location>
        <begin position="29"/>
        <end position="161"/>
    </location>
</feature>
<dbReference type="PANTHER" id="PTHR42756">
    <property type="entry name" value="TRANSCRIPTIONAL REGULATOR, MARR"/>
    <property type="match status" value="1"/>
</dbReference>
<dbReference type="STRING" id="926569.ANT_01490"/>
<dbReference type="Pfam" id="PF01047">
    <property type="entry name" value="MarR"/>
    <property type="match status" value="1"/>
</dbReference>
<dbReference type="KEGG" id="atm:ANT_01490"/>
<dbReference type="PROSITE" id="PS50995">
    <property type="entry name" value="HTH_MARR_2"/>
    <property type="match status" value="1"/>
</dbReference>
<evidence type="ECO:0000256" key="1">
    <source>
        <dbReference type="ARBA" id="ARBA00023015"/>
    </source>
</evidence>
<sequence>MIGRVLFSRLIISWLNNFAKADMKKFPFPETLDFILHQVCHLHHHRVRQVFESLGLYRGQPPILRMLWDEEGLTHNELAARLNVTPATMSRTLQRMEKAGFLVRKPDPADQRVSRVYLTEHGRAVQEQVQQSIQRIEEETFAGFSAEELPVLRSFLERIRENLWRATGEKELH</sequence>
<keyword evidence="2" id="KW-0238">DNA-binding</keyword>
<dbReference type="AlphaFoldDB" id="E8MZ40"/>
<protein>
    <submittedName>
        <fullName evidence="5">MarR family transcriptional protein</fullName>
    </submittedName>
</protein>
<keyword evidence="3" id="KW-0804">Transcription</keyword>
<evidence type="ECO:0000313" key="5">
    <source>
        <dbReference type="EMBL" id="BAJ62183.1"/>
    </source>
</evidence>
<dbReference type="InParanoid" id="E8MZ40"/>
<dbReference type="InterPro" id="IPR011991">
    <property type="entry name" value="ArsR-like_HTH"/>
</dbReference>
<dbReference type="HOGENOM" id="CLU_083287_18_7_0"/>
<evidence type="ECO:0000259" key="4">
    <source>
        <dbReference type="PROSITE" id="PS50995"/>
    </source>
</evidence>
<dbReference type="PRINTS" id="PR00598">
    <property type="entry name" value="HTHMARR"/>
</dbReference>
<dbReference type="GO" id="GO:0003700">
    <property type="term" value="F:DNA-binding transcription factor activity"/>
    <property type="evidence" value="ECO:0007669"/>
    <property type="project" value="InterPro"/>
</dbReference>
<dbReference type="PROSITE" id="PS01117">
    <property type="entry name" value="HTH_MARR_1"/>
    <property type="match status" value="1"/>
</dbReference>
<keyword evidence="6" id="KW-1185">Reference proteome</keyword>
<dbReference type="SUPFAM" id="SSF46785">
    <property type="entry name" value="Winged helix' DNA-binding domain"/>
    <property type="match status" value="1"/>
</dbReference>
<dbReference type="Proteomes" id="UP000008922">
    <property type="component" value="Chromosome"/>
</dbReference>
<dbReference type="InterPro" id="IPR023187">
    <property type="entry name" value="Tscrpt_reg_MarR-type_CS"/>
</dbReference>
<dbReference type="InterPro" id="IPR036388">
    <property type="entry name" value="WH-like_DNA-bd_sf"/>
</dbReference>
<gene>
    <name evidence="5" type="ordered locus">ANT_01490</name>
</gene>
<evidence type="ECO:0000256" key="2">
    <source>
        <dbReference type="ARBA" id="ARBA00023125"/>
    </source>
</evidence>
<keyword evidence="1" id="KW-0805">Transcription regulation</keyword>
<dbReference type="CDD" id="cd00090">
    <property type="entry name" value="HTH_ARSR"/>
    <property type="match status" value="1"/>
</dbReference>
<dbReference type="eggNOG" id="COG1846">
    <property type="taxonomic scope" value="Bacteria"/>
</dbReference>
<proteinExistence type="predicted"/>
<name>E8MZ40_ANATU</name>
<evidence type="ECO:0000313" key="6">
    <source>
        <dbReference type="Proteomes" id="UP000008922"/>
    </source>
</evidence>
<dbReference type="InterPro" id="IPR036390">
    <property type="entry name" value="WH_DNA-bd_sf"/>
</dbReference>
<dbReference type="Gene3D" id="1.10.10.10">
    <property type="entry name" value="Winged helix-like DNA-binding domain superfamily/Winged helix DNA-binding domain"/>
    <property type="match status" value="1"/>
</dbReference>
<dbReference type="PANTHER" id="PTHR42756:SF1">
    <property type="entry name" value="TRANSCRIPTIONAL REPRESSOR OF EMRAB OPERON"/>
    <property type="match status" value="1"/>
</dbReference>
<dbReference type="InterPro" id="IPR000835">
    <property type="entry name" value="HTH_MarR-typ"/>
</dbReference>
<dbReference type="FunCoup" id="E8MZ40">
    <property type="interactions" value="30"/>
</dbReference>
<evidence type="ECO:0000256" key="3">
    <source>
        <dbReference type="ARBA" id="ARBA00023163"/>
    </source>
</evidence>